<evidence type="ECO:0000256" key="1">
    <source>
        <dbReference type="SAM" id="MobiDB-lite"/>
    </source>
</evidence>
<protein>
    <submittedName>
        <fullName evidence="2">Uncharacterized protein</fullName>
    </submittedName>
</protein>
<feature type="region of interest" description="Disordered" evidence="1">
    <location>
        <begin position="88"/>
        <end position="118"/>
    </location>
</feature>
<gene>
    <name evidence="2" type="ORF">GWK47_051428</name>
</gene>
<dbReference type="Proteomes" id="UP000770661">
    <property type="component" value="Unassembled WGS sequence"/>
</dbReference>
<name>A0A8J5CQP5_CHIOP</name>
<feature type="compositionally biased region" description="Polar residues" evidence="1">
    <location>
        <begin position="88"/>
        <end position="99"/>
    </location>
</feature>
<dbReference type="EMBL" id="JACEEZ010015222">
    <property type="protein sequence ID" value="KAG0718984.1"/>
    <property type="molecule type" value="Genomic_DNA"/>
</dbReference>
<proteinExistence type="predicted"/>
<dbReference type="AlphaFoldDB" id="A0A8J5CQP5"/>
<accession>A0A8J5CQP5</accession>
<sequence>MGHGVRADTPPGVEARTPSKFPIAHWSAMLCPKRLAFQDKEIMLFSANGFPTPPCSVSDAILCKPSVLLSLLFRVTSLCLLFWVIPQIPNNEPSGTVPSSDEELRGSRRPTAPPVSLHGSLFCSGRVIQQQRNALTS</sequence>
<evidence type="ECO:0000313" key="3">
    <source>
        <dbReference type="Proteomes" id="UP000770661"/>
    </source>
</evidence>
<organism evidence="2 3">
    <name type="scientific">Chionoecetes opilio</name>
    <name type="common">Atlantic snow crab</name>
    <name type="synonym">Cancer opilio</name>
    <dbReference type="NCBI Taxonomy" id="41210"/>
    <lineage>
        <taxon>Eukaryota</taxon>
        <taxon>Metazoa</taxon>
        <taxon>Ecdysozoa</taxon>
        <taxon>Arthropoda</taxon>
        <taxon>Crustacea</taxon>
        <taxon>Multicrustacea</taxon>
        <taxon>Malacostraca</taxon>
        <taxon>Eumalacostraca</taxon>
        <taxon>Eucarida</taxon>
        <taxon>Decapoda</taxon>
        <taxon>Pleocyemata</taxon>
        <taxon>Brachyura</taxon>
        <taxon>Eubrachyura</taxon>
        <taxon>Majoidea</taxon>
        <taxon>Majidae</taxon>
        <taxon>Chionoecetes</taxon>
    </lineage>
</organism>
<keyword evidence="3" id="KW-1185">Reference proteome</keyword>
<comment type="caution">
    <text evidence="2">The sequence shown here is derived from an EMBL/GenBank/DDBJ whole genome shotgun (WGS) entry which is preliminary data.</text>
</comment>
<evidence type="ECO:0000313" key="2">
    <source>
        <dbReference type="EMBL" id="KAG0718984.1"/>
    </source>
</evidence>
<reference evidence="2" key="1">
    <citation type="submission" date="2020-07" db="EMBL/GenBank/DDBJ databases">
        <title>The High-quality genome of the commercially important snow crab, Chionoecetes opilio.</title>
        <authorList>
            <person name="Jeong J.-H."/>
            <person name="Ryu S."/>
        </authorList>
    </citation>
    <scope>NUCLEOTIDE SEQUENCE</scope>
    <source>
        <strain evidence="2">MADBK_172401_WGS</strain>
        <tissue evidence="2">Digestive gland</tissue>
    </source>
</reference>